<protein>
    <submittedName>
        <fullName evidence="1">Uncharacterized protein</fullName>
    </submittedName>
</protein>
<proteinExistence type="predicted"/>
<accession>A0ABQ0A7E6</accession>
<keyword evidence="2" id="KW-1185">Reference proteome</keyword>
<sequence>MLIELTERQIFSLKNIIDNESSTEEEVDDAGELSMQYLALSSALSELYKDKWSQNSDHPQYEDLIKEIQQAN</sequence>
<dbReference type="Proteomes" id="UP001465153">
    <property type="component" value="Unassembled WGS sequence"/>
</dbReference>
<dbReference type="EMBL" id="BAABWN010000004">
    <property type="protein sequence ID" value="GAA6167561.1"/>
    <property type="molecule type" value="Genomic_DNA"/>
</dbReference>
<dbReference type="RefSeq" id="WP_353302164.1">
    <property type="nucleotide sequence ID" value="NZ_BAABWN010000004.1"/>
</dbReference>
<reference evidence="1 2" key="1">
    <citation type="submission" date="2024-04" db="EMBL/GenBank/DDBJ databases">
        <title>Draft genome sequence of Sessilibacter corallicola NBRC 116591.</title>
        <authorList>
            <person name="Miyakawa T."/>
            <person name="Kusuya Y."/>
            <person name="Miura T."/>
        </authorList>
    </citation>
    <scope>NUCLEOTIDE SEQUENCE [LARGE SCALE GENOMIC DNA]</scope>
    <source>
        <strain evidence="1 2">KU-00831-HH</strain>
    </source>
</reference>
<gene>
    <name evidence="1" type="ORF">NBRC116591_13710</name>
</gene>
<organism evidence="1 2">
    <name type="scientific">Sessilibacter corallicola</name>
    <dbReference type="NCBI Taxonomy" id="2904075"/>
    <lineage>
        <taxon>Bacteria</taxon>
        <taxon>Pseudomonadati</taxon>
        <taxon>Pseudomonadota</taxon>
        <taxon>Gammaproteobacteria</taxon>
        <taxon>Cellvibrionales</taxon>
        <taxon>Cellvibrionaceae</taxon>
        <taxon>Sessilibacter</taxon>
    </lineage>
</organism>
<dbReference type="InterPro" id="IPR053756">
    <property type="entry name" value="Toxin_immunity_effector"/>
</dbReference>
<dbReference type="Gene3D" id="1.10.287.2500">
    <property type="match status" value="1"/>
</dbReference>
<evidence type="ECO:0000313" key="1">
    <source>
        <dbReference type="EMBL" id="GAA6167561.1"/>
    </source>
</evidence>
<comment type="caution">
    <text evidence="1">The sequence shown here is derived from an EMBL/GenBank/DDBJ whole genome shotgun (WGS) entry which is preliminary data.</text>
</comment>
<name>A0ABQ0A7E6_9GAMM</name>
<evidence type="ECO:0000313" key="2">
    <source>
        <dbReference type="Proteomes" id="UP001465153"/>
    </source>
</evidence>